<reference evidence="1 2" key="1">
    <citation type="submission" date="2018-09" db="EMBL/GenBank/DDBJ databases">
        <title>Genomic Encyclopedia of Archaeal and Bacterial Type Strains, Phase II (KMG-II): from individual species to whole genera.</title>
        <authorList>
            <person name="Goeker M."/>
        </authorList>
    </citation>
    <scope>NUCLEOTIDE SEQUENCE [LARGE SCALE GENOMIC DNA]</scope>
    <source>
        <strain evidence="1 2">DSM 27148</strain>
    </source>
</reference>
<protein>
    <submittedName>
        <fullName evidence="1">Uncharacterized protein</fullName>
    </submittedName>
</protein>
<dbReference type="EMBL" id="RAPN01000006">
    <property type="protein sequence ID" value="RKD85152.1"/>
    <property type="molecule type" value="Genomic_DNA"/>
</dbReference>
<dbReference type="AlphaFoldDB" id="A0A419VUL1"/>
<comment type="caution">
    <text evidence="1">The sequence shown here is derived from an EMBL/GenBank/DDBJ whole genome shotgun (WGS) entry which is preliminary data.</text>
</comment>
<dbReference type="Proteomes" id="UP000283387">
    <property type="component" value="Unassembled WGS sequence"/>
</dbReference>
<accession>A0A419VUL1</accession>
<keyword evidence="2" id="KW-1185">Reference proteome</keyword>
<organism evidence="1 2">
    <name type="scientific">Mangrovibacterium diazotrophicum</name>
    <dbReference type="NCBI Taxonomy" id="1261403"/>
    <lineage>
        <taxon>Bacteria</taxon>
        <taxon>Pseudomonadati</taxon>
        <taxon>Bacteroidota</taxon>
        <taxon>Bacteroidia</taxon>
        <taxon>Marinilabiliales</taxon>
        <taxon>Prolixibacteraceae</taxon>
        <taxon>Mangrovibacterium</taxon>
    </lineage>
</organism>
<name>A0A419VUL1_9BACT</name>
<gene>
    <name evidence="1" type="ORF">BC643_4671</name>
</gene>
<sequence>MLQHIPLLKFPLQWENVTLILEQIYEKEWFKLSHRVG</sequence>
<evidence type="ECO:0000313" key="1">
    <source>
        <dbReference type="EMBL" id="RKD85152.1"/>
    </source>
</evidence>
<proteinExistence type="predicted"/>
<evidence type="ECO:0000313" key="2">
    <source>
        <dbReference type="Proteomes" id="UP000283387"/>
    </source>
</evidence>